<dbReference type="EMBL" id="VMSO01000011">
    <property type="protein sequence ID" value="KAA8501141.1"/>
    <property type="molecule type" value="Genomic_DNA"/>
</dbReference>
<dbReference type="Proteomes" id="UP000322025">
    <property type="component" value="Unassembled WGS sequence"/>
</dbReference>
<keyword evidence="2" id="KW-1185">Reference proteome</keyword>
<proteinExistence type="predicted"/>
<evidence type="ECO:0000313" key="1">
    <source>
        <dbReference type="EMBL" id="KAA8501141.1"/>
    </source>
</evidence>
<dbReference type="Pfam" id="PF08942">
    <property type="entry name" value="DUF1919"/>
    <property type="match status" value="1"/>
</dbReference>
<sequence>MSPTINMFFSQPDFVSFCMHLDYYLQQKLHFINTKFNYPVAELRGDRAIPTITLNFNYASDSKEAEELWERRKVRINRKNLYVILYKLDGLTVEQAKQLEHFPCKNKVLLTAEKLPEISWAYYIKPNERQQYASAYLGRNVFGKRWFEKKWDFVDFLNK</sequence>
<name>A0A5M9I0R8_9FIRM</name>
<dbReference type="InterPro" id="IPR037226">
    <property type="entry name" value="CAC2185-like_sf"/>
</dbReference>
<accession>A0A5M9I0R8</accession>
<dbReference type="AlphaFoldDB" id="A0A5M9I0R8"/>
<organism evidence="1 2">
    <name type="scientific">Mediterraneibacter catenae</name>
    <dbReference type="NCBI Taxonomy" id="2594882"/>
    <lineage>
        <taxon>Bacteria</taxon>
        <taxon>Bacillati</taxon>
        <taxon>Bacillota</taxon>
        <taxon>Clostridia</taxon>
        <taxon>Lachnospirales</taxon>
        <taxon>Lachnospiraceae</taxon>
        <taxon>Mediterraneibacter</taxon>
    </lineage>
</organism>
<dbReference type="OrthoDB" id="6636518at2"/>
<dbReference type="InterPro" id="IPR015037">
    <property type="entry name" value="DUF1919"/>
</dbReference>
<comment type="caution">
    <text evidence="1">The sequence shown here is derived from an EMBL/GenBank/DDBJ whole genome shotgun (WGS) entry which is preliminary data.</text>
</comment>
<protein>
    <submittedName>
        <fullName evidence="1">DUF1919 domain-containing protein</fullName>
    </submittedName>
</protein>
<evidence type="ECO:0000313" key="2">
    <source>
        <dbReference type="Proteomes" id="UP000322025"/>
    </source>
</evidence>
<reference evidence="1" key="1">
    <citation type="submission" date="2019-07" db="EMBL/GenBank/DDBJ databases">
        <authorList>
            <person name="Wongkuna S."/>
            <person name="Scaria J."/>
        </authorList>
    </citation>
    <scope>NUCLEOTIDE SEQUENCE [LARGE SCALE GENOMIC DNA]</scope>
    <source>
        <strain evidence="1">SW178</strain>
    </source>
</reference>
<gene>
    <name evidence="1" type="ORF">FNY66_09535</name>
</gene>
<dbReference type="SUPFAM" id="SSF142795">
    <property type="entry name" value="CAC2185-like"/>
    <property type="match status" value="1"/>
</dbReference>